<sequence length="381" mass="42730">MAALRFTIITGEDKIVVLGQSEQGENWYMRTYNPDCDDNETLGHMKHSFRTAIVAHKASLFAIGGRFKDEYCSTRVEEFNVKNRQWKSRASLLTGRDNHAAVFVKIGEQDVILVCGGWNKKDEELRSCELFVPQEDRWHSLPELREGREGPAAAALPDGRAFVLGGHDGANSLASVEYCHLRPDWMETAAQDAGFWKPVASMLSPRSFLGAAEFKGKIIVVGGYDDRHSLESVEMFSPPTDDQPLGQWTKLASMDCFRSPVSLVVYENRLIPIGIVITTDNNYNSLEFHCAKKDRGESIEVTERGVLRSRLRPVWTKVTVLHRRETVRSIVSTQDKCTTARQGSCGRTLSSLSHLRKPVPPSWVTQNLSVQPKTTLVPLLI</sequence>
<dbReference type="Proteomes" id="UP000275846">
    <property type="component" value="Unassembled WGS sequence"/>
</dbReference>
<dbReference type="AlphaFoldDB" id="A0A183SQH1"/>
<keyword evidence="2" id="KW-0677">Repeat</keyword>
<dbReference type="OrthoDB" id="6273316at2759"/>
<dbReference type="PANTHER" id="PTHR24412">
    <property type="entry name" value="KELCH PROTEIN"/>
    <property type="match status" value="1"/>
</dbReference>
<dbReference type="STRING" id="70667.A0A183SQH1"/>
<dbReference type="PANTHER" id="PTHR24412:SF497">
    <property type="entry name" value="KELCH-LIKE PROTEIN 18"/>
    <property type="match status" value="1"/>
</dbReference>
<dbReference type="SUPFAM" id="SSF117281">
    <property type="entry name" value="Kelch motif"/>
    <property type="match status" value="1"/>
</dbReference>
<dbReference type="InterPro" id="IPR015915">
    <property type="entry name" value="Kelch-typ_b-propeller"/>
</dbReference>
<dbReference type="EMBL" id="UYSU01033703">
    <property type="protein sequence ID" value="VDL92854.1"/>
    <property type="molecule type" value="Genomic_DNA"/>
</dbReference>
<dbReference type="InterPro" id="IPR006652">
    <property type="entry name" value="Kelch_1"/>
</dbReference>
<evidence type="ECO:0000313" key="3">
    <source>
        <dbReference type="EMBL" id="VDL92854.1"/>
    </source>
</evidence>
<name>A0A183SQH1_SCHSO</name>
<reference evidence="5" key="1">
    <citation type="submission" date="2016-06" db="UniProtKB">
        <authorList>
            <consortium name="WormBaseParasite"/>
        </authorList>
    </citation>
    <scope>IDENTIFICATION</scope>
</reference>
<reference evidence="3 4" key="2">
    <citation type="submission" date="2018-11" db="EMBL/GenBank/DDBJ databases">
        <authorList>
            <consortium name="Pathogen Informatics"/>
        </authorList>
    </citation>
    <scope>NUCLEOTIDE SEQUENCE [LARGE SCALE GENOMIC DNA]</scope>
    <source>
        <strain evidence="3 4">NST_G2</strain>
    </source>
</reference>
<evidence type="ECO:0000256" key="1">
    <source>
        <dbReference type="ARBA" id="ARBA00022441"/>
    </source>
</evidence>
<dbReference type="Gene3D" id="2.120.10.80">
    <property type="entry name" value="Kelch-type beta propeller"/>
    <property type="match status" value="1"/>
</dbReference>
<dbReference type="Pfam" id="PF24681">
    <property type="entry name" value="Kelch_KLHDC2_KLHL20_DRC7"/>
    <property type="match status" value="1"/>
</dbReference>
<organism evidence="5">
    <name type="scientific">Schistocephalus solidus</name>
    <name type="common">Tapeworm</name>
    <dbReference type="NCBI Taxonomy" id="70667"/>
    <lineage>
        <taxon>Eukaryota</taxon>
        <taxon>Metazoa</taxon>
        <taxon>Spiralia</taxon>
        <taxon>Lophotrochozoa</taxon>
        <taxon>Platyhelminthes</taxon>
        <taxon>Cestoda</taxon>
        <taxon>Eucestoda</taxon>
        <taxon>Diphyllobothriidea</taxon>
        <taxon>Diphyllobothriidae</taxon>
        <taxon>Schistocephalus</taxon>
    </lineage>
</organism>
<dbReference type="WBParaSite" id="SSLN_0000667501-mRNA-1">
    <property type="protein sequence ID" value="SSLN_0000667501-mRNA-1"/>
    <property type="gene ID" value="SSLN_0000667501"/>
</dbReference>
<dbReference type="SMART" id="SM00612">
    <property type="entry name" value="Kelch"/>
    <property type="match status" value="4"/>
</dbReference>
<gene>
    <name evidence="3" type="ORF">SSLN_LOCUS6469</name>
</gene>
<keyword evidence="4" id="KW-1185">Reference proteome</keyword>
<evidence type="ECO:0000313" key="5">
    <source>
        <dbReference type="WBParaSite" id="SSLN_0000667501-mRNA-1"/>
    </source>
</evidence>
<proteinExistence type="predicted"/>
<keyword evidence="1" id="KW-0880">Kelch repeat</keyword>
<protein>
    <submittedName>
        <fullName evidence="5">Kelch repeat protein</fullName>
    </submittedName>
</protein>
<evidence type="ECO:0000256" key="2">
    <source>
        <dbReference type="ARBA" id="ARBA00022737"/>
    </source>
</evidence>
<accession>A0A183SQH1</accession>
<evidence type="ECO:0000313" key="4">
    <source>
        <dbReference type="Proteomes" id="UP000275846"/>
    </source>
</evidence>